<keyword evidence="4" id="KW-1185">Reference proteome</keyword>
<evidence type="ECO:0000259" key="2">
    <source>
        <dbReference type="Pfam" id="PF14237"/>
    </source>
</evidence>
<sequence>MAQWYYANDGTEAGPIEKDEFVALVRDGTVGPDTLVWTNTLENWEPAHRHIEGVTPPRPAVPVHPALAGTHAGQAAMGARDYRRQSGLSDAFKQFFNRYTQFSGRSNRGEFWFWQLDNILVSLALGVLDAIIFGTSSAGILGGLWALATIIPSFALSARRLHDIDKSGWWILLSLIPIIGWIILLVWYCRQPDTHPNRFG</sequence>
<feature type="domain" description="GYF" evidence="2">
    <location>
        <begin position="4"/>
        <end position="48"/>
    </location>
</feature>
<dbReference type="EMBL" id="FOTF01000015">
    <property type="protein sequence ID" value="SFL35331.1"/>
    <property type="molecule type" value="Genomic_DNA"/>
</dbReference>
<evidence type="ECO:0000313" key="4">
    <source>
        <dbReference type="Proteomes" id="UP000199550"/>
    </source>
</evidence>
<keyword evidence="1" id="KW-1133">Transmembrane helix</keyword>
<protein>
    <submittedName>
        <fullName evidence="3">Uncharacterized membrane protein YhaH, DUF805 family</fullName>
    </submittedName>
</protein>
<accession>A0A1I4H1S8</accession>
<dbReference type="STRING" id="195913.SAMN04488004_11525"/>
<keyword evidence="1" id="KW-0812">Transmembrane</keyword>
<proteinExistence type="predicted"/>
<reference evidence="3 4" key="1">
    <citation type="submission" date="2016-10" db="EMBL/GenBank/DDBJ databases">
        <authorList>
            <person name="de Groot N.N."/>
        </authorList>
    </citation>
    <scope>NUCLEOTIDE SEQUENCE [LARGE SCALE GENOMIC DNA]</scope>
    <source>
        <strain evidence="3 4">DSM 16199</strain>
    </source>
</reference>
<evidence type="ECO:0000256" key="1">
    <source>
        <dbReference type="SAM" id="Phobius"/>
    </source>
</evidence>
<dbReference type="Pfam" id="PF14237">
    <property type="entry name" value="GYF_2"/>
    <property type="match status" value="1"/>
</dbReference>
<dbReference type="GeneID" id="97891903"/>
<dbReference type="PANTHER" id="PTHR34980">
    <property type="entry name" value="INNER MEMBRANE PROTEIN-RELATED-RELATED"/>
    <property type="match status" value="1"/>
</dbReference>
<dbReference type="PANTHER" id="PTHR34980:SF2">
    <property type="entry name" value="INNER MEMBRANE PROTEIN YHAH-RELATED"/>
    <property type="match status" value="1"/>
</dbReference>
<dbReference type="Pfam" id="PF05656">
    <property type="entry name" value="DUF805"/>
    <property type="match status" value="1"/>
</dbReference>
<dbReference type="InterPro" id="IPR008523">
    <property type="entry name" value="DUF805"/>
</dbReference>
<dbReference type="Proteomes" id="UP000199550">
    <property type="component" value="Unassembled WGS sequence"/>
</dbReference>
<dbReference type="AlphaFoldDB" id="A0A1I4H1S8"/>
<evidence type="ECO:0000313" key="3">
    <source>
        <dbReference type="EMBL" id="SFL35331.1"/>
    </source>
</evidence>
<feature type="transmembrane region" description="Helical" evidence="1">
    <location>
        <begin position="168"/>
        <end position="188"/>
    </location>
</feature>
<dbReference type="RefSeq" id="WP_090190327.1">
    <property type="nucleotide sequence ID" value="NZ_CAXIDI010000001.1"/>
</dbReference>
<name>A0A1I4H1S8_9RHOB</name>
<dbReference type="InterPro" id="IPR025640">
    <property type="entry name" value="GYF_2"/>
</dbReference>
<feature type="transmembrane region" description="Helical" evidence="1">
    <location>
        <begin position="138"/>
        <end position="156"/>
    </location>
</feature>
<organism evidence="3 4">
    <name type="scientific">Loktanella salsilacus</name>
    <dbReference type="NCBI Taxonomy" id="195913"/>
    <lineage>
        <taxon>Bacteria</taxon>
        <taxon>Pseudomonadati</taxon>
        <taxon>Pseudomonadota</taxon>
        <taxon>Alphaproteobacteria</taxon>
        <taxon>Rhodobacterales</taxon>
        <taxon>Roseobacteraceae</taxon>
        <taxon>Loktanella</taxon>
    </lineage>
</organism>
<dbReference type="OrthoDB" id="9812349at2"/>
<keyword evidence="1" id="KW-0472">Membrane</keyword>
<dbReference type="GO" id="GO:0005886">
    <property type="term" value="C:plasma membrane"/>
    <property type="evidence" value="ECO:0007669"/>
    <property type="project" value="TreeGrafter"/>
</dbReference>
<gene>
    <name evidence="3" type="ORF">SAMN04488004_11525</name>
</gene>